<feature type="non-terminal residue" evidence="4">
    <location>
        <position position="1"/>
    </location>
</feature>
<protein>
    <recommendedName>
        <fullName evidence="3">Carrier domain-containing protein</fullName>
    </recommendedName>
</protein>
<dbReference type="Pfam" id="PF00550">
    <property type="entry name" value="PP-binding"/>
    <property type="match status" value="1"/>
</dbReference>
<dbReference type="SUPFAM" id="SSF47336">
    <property type="entry name" value="ACP-like"/>
    <property type="match status" value="1"/>
</dbReference>
<reference evidence="4 5" key="1">
    <citation type="submission" date="2019-11" db="EMBL/GenBank/DDBJ databases">
        <authorList>
            <person name="Ay H."/>
        </authorList>
    </citation>
    <scope>NUCLEOTIDE SEQUENCE [LARGE SCALE GENOMIC DNA]</scope>
    <source>
        <strain evidence="4 5">BG9H</strain>
    </source>
</reference>
<evidence type="ECO:0000313" key="5">
    <source>
        <dbReference type="Proteomes" id="UP001197114"/>
    </source>
</evidence>
<evidence type="ECO:0000313" key="4">
    <source>
        <dbReference type="EMBL" id="MBW5423360.1"/>
    </source>
</evidence>
<keyword evidence="2" id="KW-0597">Phosphoprotein</keyword>
<dbReference type="InterPro" id="IPR009081">
    <property type="entry name" value="PP-bd_ACP"/>
</dbReference>
<gene>
    <name evidence="4" type="ORF">GKQ77_17605</name>
</gene>
<dbReference type="InterPro" id="IPR036736">
    <property type="entry name" value="ACP-like_sf"/>
</dbReference>
<keyword evidence="5" id="KW-1185">Reference proteome</keyword>
<dbReference type="RefSeq" id="WP_219689742.1">
    <property type="nucleotide sequence ID" value="NZ_WMBF01000181.1"/>
</dbReference>
<sequence length="92" mass="10146">YRAPRTPREETLAALFAEVLGVDRVGIDDGFFELGGHSLLATRLISRARAELAIEIPIRKIFDLPTVAALAAWTAESAAPRRPGLRKMFVEE</sequence>
<dbReference type="InterPro" id="IPR029058">
    <property type="entry name" value="AB_hydrolase_fold"/>
</dbReference>
<name>A0ABS6YQJ8_9ACTN</name>
<comment type="caution">
    <text evidence="4">The sequence shown here is derived from an EMBL/GenBank/DDBJ whole genome shotgun (WGS) entry which is preliminary data.</text>
</comment>
<dbReference type="PROSITE" id="PS00012">
    <property type="entry name" value="PHOSPHOPANTETHEINE"/>
    <property type="match status" value="1"/>
</dbReference>
<dbReference type="EMBL" id="WMBF01000181">
    <property type="protein sequence ID" value="MBW5423360.1"/>
    <property type="molecule type" value="Genomic_DNA"/>
</dbReference>
<proteinExistence type="predicted"/>
<feature type="domain" description="Carrier" evidence="3">
    <location>
        <begin position="3"/>
        <end position="78"/>
    </location>
</feature>
<accession>A0ABS6YQJ8</accession>
<evidence type="ECO:0000259" key="3">
    <source>
        <dbReference type="PROSITE" id="PS50075"/>
    </source>
</evidence>
<dbReference type="PANTHER" id="PTHR45527:SF1">
    <property type="entry name" value="FATTY ACID SYNTHASE"/>
    <property type="match status" value="1"/>
</dbReference>
<evidence type="ECO:0000256" key="2">
    <source>
        <dbReference type="ARBA" id="ARBA00022553"/>
    </source>
</evidence>
<dbReference type="Gene3D" id="3.40.50.1820">
    <property type="entry name" value="alpha/beta hydrolase"/>
    <property type="match status" value="1"/>
</dbReference>
<evidence type="ECO:0000256" key="1">
    <source>
        <dbReference type="ARBA" id="ARBA00022450"/>
    </source>
</evidence>
<dbReference type="PANTHER" id="PTHR45527">
    <property type="entry name" value="NONRIBOSOMAL PEPTIDE SYNTHETASE"/>
    <property type="match status" value="1"/>
</dbReference>
<organism evidence="4 5">
    <name type="scientific">Streptomyces anatolicus</name>
    <dbReference type="NCBI Taxonomy" id="2675858"/>
    <lineage>
        <taxon>Bacteria</taxon>
        <taxon>Bacillati</taxon>
        <taxon>Actinomycetota</taxon>
        <taxon>Actinomycetes</taxon>
        <taxon>Kitasatosporales</taxon>
        <taxon>Streptomycetaceae</taxon>
        <taxon>Streptomyces</taxon>
    </lineage>
</organism>
<dbReference type="InterPro" id="IPR006162">
    <property type="entry name" value="Ppantetheine_attach_site"/>
</dbReference>
<dbReference type="SMART" id="SM00823">
    <property type="entry name" value="PKS_PP"/>
    <property type="match status" value="1"/>
</dbReference>
<dbReference type="InterPro" id="IPR020806">
    <property type="entry name" value="PKS_PP-bd"/>
</dbReference>
<keyword evidence="1" id="KW-0596">Phosphopantetheine</keyword>
<dbReference type="Proteomes" id="UP001197114">
    <property type="component" value="Unassembled WGS sequence"/>
</dbReference>
<dbReference type="PROSITE" id="PS50075">
    <property type="entry name" value="CARRIER"/>
    <property type="match status" value="1"/>
</dbReference>